<keyword evidence="4" id="KW-1185">Reference proteome</keyword>
<feature type="region of interest" description="Disordered" evidence="1">
    <location>
        <begin position="202"/>
        <end position="230"/>
    </location>
</feature>
<name>A0A4C1XDD4_EUMVA</name>
<proteinExistence type="predicted"/>
<organism evidence="3 4">
    <name type="scientific">Eumeta variegata</name>
    <name type="common">Bagworm moth</name>
    <name type="synonym">Eumeta japonica</name>
    <dbReference type="NCBI Taxonomy" id="151549"/>
    <lineage>
        <taxon>Eukaryota</taxon>
        <taxon>Metazoa</taxon>
        <taxon>Ecdysozoa</taxon>
        <taxon>Arthropoda</taxon>
        <taxon>Hexapoda</taxon>
        <taxon>Insecta</taxon>
        <taxon>Pterygota</taxon>
        <taxon>Neoptera</taxon>
        <taxon>Endopterygota</taxon>
        <taxon>Lepidoptera</taxon>
        <taxon>Glossata</taxon>
        <taxon>Ditrysia</taxon>
        <taxon>Tineoidea</taxon>
        <taxon>Psychidae</taxon>
        <taxon>Oiketicinae</taxon>
        <taxon>Eumeta</taxon>
    </lineage>
</organism>
<dbReference type="PANTHER" id="PTHR36688:SF1">
    <property type="entry name" value="ENDONUCLEASE_EXONUCLEASE_PHOSPHATASE DOMAIN-CONTAINING PROTEIN"/>
    <property type="match status" value="1"/>
</dbReference>
<keyword evidence="3" id="KW-0548">Nucleotidyltransferase</keyword>
<dbReference type="InterPro" id="IPR052560">
    <property type="entry name" value="RdDP_mobile_element"/>
</dbReference>
<keyword evidence="3" id="KW-0695">RNA-directed DNA polymerase</keyword>
<dbReference type="AlphaFoldDB" id="A0A4C1XDD4"/>
<feature type="compositionally biased region" description="Polar residues" evidence="1">
    <location>
        <begin position="202"/>
        <end position="212"/>
    </location>
</feature>
<dbReference type="OrthoDB" id="5534248at2759"/>
<dbReference type="PROSITE" id="PS50878">
    <property type="entry name" value="RT_POL"/>
    <property type="match status" value="1"/>
</dbReference>
<dbReference type="PANTHER" id="PTHR36688">
    <property type="entry name" value="ENDO/EXONUCLEASE/PHOSPHATASE DOMAIN-CONTAINING PROTEIN"/>
    <property type="match status" value="1"/>
</dbReference>
<dbReference type="InterPro" id="IPR000477">
    <property type="entry name" value="RT_dom"/>
</dbReference>
<sequence length="230" mass="26563">MNGHFSFRHENSTSAKRLIRAGVSHGSTLFPLLYSTYTNDIPRPQTGVQFALFADDTALSLRSSNFRQITPRLQKAIDELICWFQTWRIELNSEKSAVISFNYSKIKEKEVVPYKSPTFRICNSPISWHHKYKYLGITLDKNLHCKGHIKRVRKNIQSYPLRLSGMIGKNSKMSLRNKCKLYKVCIRPVRVYAIRQSSPTLTQTHSTNSRFCKTTPAEKPPAHPRTSRMT</sequence>
<comment type="caution">
    <text evidence="3">The sequence shown here is derived from an EMBL/GenBank/DDBJ whole genome shotgun (WGS) entry which is preliminary data.</text>
</comment>
<keyword evidence="3" id="KW-0808">Transferase</keyword>
<dbReference type="Proteomes" id="UP000299102">
    <property type="component" value="Unassembled WGS sequence"/>
</dbReference>
<dbReference type="STRING" id="151549.A0A4C1XDD4"/>
<dbReference type="Pfam" id="PF00078">
    <property type="entry name" value="RVT_1"/>
    <property type="match status" value="1"/>
</dbReference>
<feature type="domain" description="Reverse transcriptase" evidence="2">
    <location>
        <begin position="1"/>
        <end position="139"/>
    </location>
</feature>
<reference evidence="3 4" key="1">
    <citation type="journal article" date="2019" name="Commun. Biol.">
        <title>The bagworm genome reveals a unique fibroin gene that provides high tensile strength.</title>
        <authorList>
            <person name="Kono N."/>
            <person name="Nakamura H."/>
            <person name="Ohtoshi R."/>
            <person name="Tomita M."/>
            <person name="Numata K."/>
            <person name="Arakawa K."/>
        </authorList>
    </citation>
    <scope>NUCLEOTIDE SEQUENCE [LARGE SCALE GENOMIC DNA]</scope>
</reference>
<evidence type="ECO:0000313" key="4">
    <source>
        <dbReference type="Proteomes" id="UP000299102"/>
    </source>
</evidence>
<protein>
    <submittedName>
        <fullName evidence="3">RNA-directed DNA polymerase from mobile element jockey</fullName>
    </submittedName>
</protein>
<evidence type="ECO:0000313" key="3">
    <source>
        <dbReference type="EMBL" id="GBP61911.1"/>
    </source>
</evidence>
<dbReference type="EMBL" id="BGZK01000826">
    <property type="protein sequence ID" value="GBP61911.1"/>
    <property type="molecule type" value="Genomic_DNA"/>
</dbReference>
<gene>
    <name evidence="3" type="ORF">EVAR_41726_1</name>
</gene>
<evidence type="ECO:0000259" key="2">
    <source>
        <dbReference type="PROSITE" id="PS50878"/>
    </source>
</evidence>
<accession>A0A4C1XDD4</accession>
<evidence type="ECO:0000256" key="1">
    <source>
        <dbReference type="SAM" id="MobiDB-lite"/>
    </source>
</evidence>
<dbReference type="GO" id="GO:0003964">
    <property type="term" value="F:RNA-directed DNA polymerase activity"/>
    <property type="evidence" value="ECO:0007669"/>
    <property type="project" value="UniProtKB-KW"/>
</dbReference>